<dbReference type="Gramene" id="Os01t0701350-00">
    <property type="protein sequence ID" value="Os01t0701350-00"/>
    <property type="gene ID" value="Os01g0701350"/>
</dbReference>
<sequence>MVVWSEPVNLPEQLLLHLRVLGDEVEHRGESERRRGRPGEEVLVSERADVVRRKKLPPGFVRLSRREDDGQEVLALLRMRRCLVALHCRRSLGNDFVHLSPEREVHMVDLVVRRPGNPLEHLPERLLEEWQELADDDGQ</sequence>
<proteinExistence type="predicted"/>
<dbReference type="Proteomes" id="UP000059680">
    <property type="component" value="Chromosome 1"/>
</dbReference>
<accession>A0A0P0V738</accession>
<dbReference type="InParanoid" id="A0A0P0V738"/>
<evidence type="ECO:0000313" key="1">
    <source>
        <dbReference type="EMBL" id="BAS73895.1"/>
    </source>
</evidence>
<protein>
    <submittedName>
        <fullName evidence="1">Os01g0701350 protein</fullName>
    </submittedName>
</protein>
<dbReference type="AlphaFoldDB" id="A0A0P0V738"/>
<evidence type="ECO:0000313" key="2">
    <source>
        <dbReference type="Proteomes" id="UP000059680"/>
    </source>
</evidence>
<reference evidence="1 2" key="2">
    <citation type="journal article" date="2013" name="Plant Cell Physiol.">
        <title>Rice Annotation Project Database (RAP-DB): an integrative and interactive database for rice genomics.</title>
        <authorList>
            <person name="Sakai H."/>
            <person name="Lee S.S."/>
            <person name="Tanaka T."/>
            <person name="Numa H."/>
            <person name="Kim J."/>
            <person name="Kawahara Y."/>
            <person name="Wakimoto H."/>
            <person name="Yang C.C."/>
            <person name="Iwamoto M."/>
            <person name="Abe T."/>
            <person name="Yamada Y."/>
            <person name="Muto A."/>
            <person name="Inokuchi H."/>
            <person name="Ikemura T."/>
            <person name="Matsumoto T."/>
            <person name="Sasaki T."/>
            <person name="Itoh T."/>
        </authorList>
    </citation>
    <scope>NUCLEOTIDE SEQUENCE [LARGE SCALE GENOMIC DNA]</scope>
    <source>
        <strain evidence="2">cv. Nipponbare</strain>
    </source>
</reference>
<dbReference type="PaxDb" id="39947-A0A0P0V738"/>
<keyword evidence="2" id="KW-1185">Reference proteome</keyword>
<name>A0A0P0V738_ORYSJ</name>
<dbReference type="EMBL" id="AP014957">
    <property type="protein sequence ID" value="BAS73895.1"/>
    <property type="molecule type" value="Genomic_DNA"/>
</dbReference>
<reference evidence="2" key="1">
    <citation type="journal article" date="2005" name="Nature">
        <title>The map-based sequence of the rice genome.</title>
        <authorList>
            <consortium name="International rice genome sequencing project (IRGSP)"/>
            <person name="Matsumoto T."/>
            <person name="Wu J."/>
            <person name="Kanamori H."/>
            <person name="Katayose Y."/>
            <person name="Fujisawa M."/>
            <person name="Namiki N."/>
            <person name="Mizuno H."/>
            <person name="Yamamoto K."/>
            <person name="Antonio B.A."/>
            <person name="Baba T."/>
            <person name="Sakata K."/>
            <person name="Nagamura Y."/>
            <person name="Aoki H."/>
            <person name="Arikawa K."/>
            <person name="Arita K."/>
            <person name="Bito T."/>
            <person name="Chiden Y."/>
            <person name="Fujitsuka N."/>
            <person name="Fukunaka R."/>
            <person name="Hamada M."/>
            <person name="Harada C."/>
            <person name="Hayashi A."/>
            <person name="Hijishita S."/>
            <person name="Honda M."/>
            <person name="Hosokawa S."/>
            <person name="Ichikawa Y."/>
            <person name="Idonuma A."/>
            <person name="Iijima M."/>
            <person name="Ikeda M."/>
            <person name="Ikeno M."/>
            <person name="Ito K."/>
            <person name="Ito S."/>
            <person name="Ito T."/>
            <person name="Ito Y."/>
            <person name="Ito Y."/>
            <person name="Iwabuchi A."/>
            <person name="Kamiya K."/>
            <person name="Karasawa W."/>
            <person name="Kurita K."/>
            <person name="Katagiri S."/>
            <person name="Kikuta A."/>
            <person name="Kobayashi H."/>
            <person name="Kobayashi N."/>
            <person name="Machita K."/>
            <person name="Maehara T."/>
            <person name="Masukawa M."/>
            <person name="Mizubayashi T."/>
            <person name="Mukai Y."/>
            <person name="Nagasaki H."/>
            <person name="Nagata Y."/>
            <person name="Naito S."/>
            <person name="Nakashima M."/>
            <person name="Nakama Y."/>
            <person name="Nakamichi Y."/>
            <person name="Nakamura M."/>
            <person name="Meguro A."/>
            <person name="Negishi M."/>
            <person name="Ohta I."/>
            <person name="Ohta T."/>
            <person name="Okamoto M."/>
            <person name="Ono N."/>
            <person name="Saji S."/>
            <person name="Sakaguchi M."/>
            <person name="Sakai K."/>
            <person name="Shibata M."/>
            <person name="Shimokawa T."/>
            <person name="Song J."/>
            <person name="Takazaki Y."/>
            <person name="Terasawa K."/>
            <person name="Tsugane M."/>
            <person name="Tsuji K."/>
            <person name="Ueda S."/>
            <person name="Waki K."/>
            <person name="Yamagata H."/>
            <person name="Yamamoto M."/>
            <person name="Yamamoto S."/>
            <person name="Yamane H."/>
            <person name="Yoshiki S."/>
            <person name="Yoshihara R."/>
            <person name="Yukawa K."/>
            <person name="Zhong H."/>
            <person name="Yano M."/>
            <person name="Yuan Q."/>
            <person name="Ouyang S."/>
            <person name="Liu J."/>
            <person name="Jones K.M."/>
            <person name="Gansberger K."/>
            <person name="Moffat K."/>
            <person name="Hill J."/>
            <person name="Bera J."/>
            <person name="Fadrosh D."/>
            <person name="Jin S."/>
            <person name="Johri S."/>
            <person name="Kim M."/>
            <person name="Overton L."/>
            <person name="Reardon M."/>
            <person name="Tsitrin T."/>
            <person name="Vuong H."/>
            <person name="Weaver B."/>
            <person name="Ciecko A."/>
            <person name="Tallon L."/>
            <person name="Jackson J."/>
            <person name="Pai G."/>
            <person name="Aken S.V."/>
            <person name="Utterback T."/>
            <person name="Reidmuller S."/>
            <person name="Feldblyum T."/>
            <person name="Hsiao J."/>
            <person name="Zismann V."/>
            <person name="Iobst S."/>
            <person name="de Vazeille A.R."/>
            <person name="Buell C.R."/>
            <person name="Ying K."/>
            <person name="Li Y."/>
            <person name="Lu T."/>
            <person name="Huang Y."/>
            <person name="Zhao Q."/>
            <person name="Feng Q."/>
            <person name="Zhang L."/>
            <person name="Zhu J."/>
            <person name="Weng Q."/>
            <person name="Mu J."/>
            <person name="Lu Y."/>
            <person name="Fan D."/>
            <person name="Liu Y."/>
            <person name="Guan J."/>
            <person name="Zhang Y."/>
            <person name="Yu S."/>
            <person name="Liu X."/>
            <person name="Zhang Y."/>
            <person name="Hong G."/>
            <person name="Han B."/>
            <person name="Choisne N."/>
            <person name="Demange N."/>
            <person name="Orjeda G."/>
            <person name="Samain S."/>
            <person name="Cattolico L."/>
            <person name="Pelletier E."/>
            <person name="Couloux A."/>
            <person name="Segurens B."/>
            <person name="Wincker P."/>
            <person name="D'Hont A."/>
            <person name="Scarpelli C."/>
            <person name="Weissenbach J."/>
            <person name="Salanoubat M."/>
            <person name="Quetier F."/>
            <person name="Yu Y."/>
            <person name="Kim H.R."/>
            <person name="Rambo T."/>
            <person name="Currie J."/>
            <person name="Collura K."/>
            <person name="Luo M."/>
            <person name="Yang T."/>
            <person name="Ammiraju J.S.S."/>
            <person name="Engler F."/>
            <person name="Soderlund C."/>
            <person name="Wing R.A."/>
            <person name="Palmer L.E."/>
            <person name="de la Bastide M."/>
            <person name="Spiegel L."/>
            <person name="Nascimento L."/>
            <person name="Zutavern T."/>
            <person name="O'Shaughnessy A."/>
            <person name="Dike S."/>
            <person name="Dedhia N."/>
            <person name="Preston R."/>
            <person name="Balija V."/>
            <person name="McCombie W.R."/>
            <person name="Chow T."/>
            <person name="Chen H."/>
            <person name="Chung M."/>
            <person name="Chen C."/>
            <person name="Shaw J."/>
            <person name="Wu H."/>
            <person name="Hsiao K."/>
            <person name="Chao Y."/>
            <person name="Chu M."/>
            <person name="Cheng C."/>
            <person name="Hour A."/>
            <person name="Lee P."/>
            <person name="Lin S."/>
            <person name="Lin Y."/>
            <person name="Liou J."/>
            <person name="Liu S."/>
            <person name="Hsing Y."/>
            <person name="Raghuvanshi S."/>
            <person name="Mohanty A."/>
            <person name="Bharti A.K."/>
            <person name="Gaur A."/>
            <person name="Gupta V."/>
            <person name="Kumar D."/>
            <person name="Ravi V."/>
            <person name="Vij S."/>
            <person name="Kapur A."/>
            <person name="Khurana P."/>
            <person name="Khurana P."/>
            <person name="Khurana J.P."/>
            <person name="Tyagi A.K."/>
            <person name="Gaikwad K."/>
            <person name="Singh A."/>
            <person name="Dalal V."/>
            <person name="Srivastava S."/>
            <person name="Dixit A."/>
            <person name="Pal A.K."/>
            <person name="Ghazi I.A."/>
            <person name="Yadav M."/>
            <person name="Pandit A."/>
            <person name="Bhargava A."/>
            <person name="Sureshbabu K."/>
            <person name="Batra K."/>
            <person name="Sharma T.R."/>
            <person name="Mohapatra T."/>
            <person name="Singh N.K."/>
            <person name="Messing J."/>
            <person name="Nelson A.B."/>
            <person name="Fuks G."/>
            <person name="Kavchok S."/>
            <person name="Keizer G."/>
            <person name="Linton E."/>
            <person name="Llaca V."/>
            <person name="Song R."/>
            <person name="Tanyolac B."/>
            <person name="Young S."/>
            <person name="Ho-Il K."/>
            <person name="Hahn J.H."/>
            <person name="Sangsakoo G."/>
            <person name="Vanavichit A."/>
            <person name="de Mattos Luiz.A.T."/>
            <person name="Zimmer P.D."/>
            <person name="Malone G."/>
            <person name="Dellagostin O."/>
            <person name="de Oliveira A.C."/>
            <person name="Bevan M."/>
            <person name="Bancroft I."/>
            <person name="Minx P."/>
            <person name="Cordum H."/>
            <person name="Wilson R."/>
            <person name="Cheng Z."/>
            <person name="Jin W."/>
            <person name="Jiang J."/>
            <person name="Leong S.A."/>
            <person name="Iwama H."/>
            <person name="Gojobori T."/>
            <person name="Itoh T."/>
            <person name="Niimura Y."/>
            <person name="Fujii Y."/>
            <person name="Habara T."/>
            <person name="Sakai H."/>
            <person name="Sato Y."/>
            <person name="Wilson G."/>
            <person name="Kumar K."/>
            <person name="McCouch S."/>
            <person name="Juretic N."/>
            <person name="Hoen D."/>
            <person name="Wright S."/>
            <person name="Bruskiewich R."/>
            <person name="Bureau T."/>
            <person name="Miyao A."/>
            <person name="Hirochika H."/>
            <person name="Nishikawa T."/>
            <person name="Kadowaki K."/>
            <person name="Sugiura M."/>
            <person name="Burr B."/>
            <person name="Sasaki T."/>
        </authorList>
    </citation>
    <scope>NUCLEOTIDE SEQUENCE [LARGE SCALE GENOMIC DNA]</scope>
    <source>
        <strain evidence="2">cv. Nipponbare</strain>
    </source>
</reference>
<organism evidence="1 2">
    <name type="scientific">Oryza sativa subsp. japonica</name>
    <name type="common">Rice</name>
    <dbReference type="NCBI Taxonomy" id="39947"/>
    <lineage>
        <taxon>Eukaryota</taxon>
        <taxon>Viridiplantae</taxon>
        <taxon>Streptophyta</taxon>
        <taxon>Embryophyta</taxon>
        <taxon>Tracheophyta</taxon>
        <taxon>Spermatophyta</taxon>
        <taxon>Magnoliopsida</taxon>
        <taxon>Liliopsida</taxon>
        <taxon>Poales</taxon>
        <taxon>Poaceae</taxon>
        <taxon>BOP clade</taxon>
        <taxon>Oryzoideae</taxon>
        <taxon>Oryzeae</taxon>
        <taxon>Oryzinae</taxon>
        <taxon>Oryza</taxon>
        <taxon>Oryza sativa</taxon>
    </lineage>
</organism>
<reference evidence="1 2" key="3">
    <citation type="journal article" date="2013" name="Rice">
        <title>Improvement of the Oryza sativa Nipponbare reference genome using next generation sequence and optical map data.</title>
        <authorList>
            <person name="Kawahara Y."/>
            <person name="de la Bastide M."/>
            <person name="Hamilton J.P."/>
            <person name="Kanamori H."/>
            <person name="McCombie W.R."/>
            <person name="Ouyang S."/>
            <person name="Schwartz D.C."/>
            <person name="Tanaka T."/>
            <person name="Wu J."/>
            <person name="Zhou S."/>
            <person name="Childs K.L."/>
            <person name="Davidson R.M."/>
            <person name="Lin H."/>
            <person name="Quesada-Ocampo L."/>
            <person name="Vaillancourt B."/>
            <person name="Sakai H."/>
            <person name="Lee S.S."/>
            <person name="Kim J."/>
            <person name="Numa H."/>
            <person name="Itoh T."/>
            <person name="Buell C.R."/>
            <person name="Matsumoto T."/>
        </authorList>
    </citation>
    <scope>NUCLEOTIDE SEQUENCE [LARGE SCALE GENOMIC DNA]</scope>
    <source>
        <strain evidence="2">cv. Nipponbare</strain>
    </source>
</reference>
<gene>
    <name evidence="1" type="ordered locus">Os01g0701350</name>
    <name evidence="1" type="ORF">OSNPB_010701350</name>
</gene>